<dbReference type="EMBL" id="JAQQPM010000007">
    <property type="protein sequence ID" value="KAK2073357.1"/>
    <property type="molecule type" value="Genomic_DNA"/>
</dbReference>
<keyword evidence="2" id="KW-0812">Transmembrane</keyword>
<keyword evidence="2" id="KW-1133">Transmembrane helix</keyword>
<dbReference type="Proteomes" id="UP001217918">
    <property type="component" value="Unassembled WGS sequence"/>
</dbReference>
<reference evidence="3" key="1">
    <citation type="journal article" date="2023" name="Mol. Plant Microbe Interact.">
        <title>Elucidating the Obligate Nature and Biological Capacity of an Invasive Fungal Corn Pathogen.</title>
        <authorList>
            <person name="MacCready J.S."/>
            <person name="Roggenkamp E.M."/>
            <person name="Gdanetz K."/>
            <person name="Chilvers M.I."/>
        </authorList>
    </citation>
    <scope>NUCLEOTIDE SEQUENCE</scope>
    <source>
        <strain evidence="3">PM02</strain>
    </source>
</reference>
<proteinExistence type="predicted"/>
<feature type="transmembrane region" description="Helical" evidence="2">
    <location>
        <begin position="247"/>
        <end position="267"/>
    </location>
</feature>
<organism evidence="3 4">
    <name type="scientific">Phyllachora maydis</name>
    <dbReference type="NCBI Taxonomy" id="1825666"/>
    <lineage>
        <taxon>Eukaryota</taxon>
        <taxon>Fungi</taxon>
        <taxon>Dikarya</taxon>
        <taxon>Ascomycota</taxon>
        <taxon>Pezizomycotina</taxon>
        <taxon>Sordariomycetes</taxon>
        <taxon>Sordariomycetidae</taxon>
        <taxon>Phyllachorales</taxon>
        <taxon>Phyllachoraceae</taxon>
        <taxon>Phyllachora</taxon>
    </lineage>
</organism>
<name>A0AAD9IAM7_9PEZI</name>
<keyword evidence="4" id="KW-1185">Reference proteome</keyword>
<evidence type="ECO:0000256" key="1">
    <source>
        <dbReference type="SAM" id="MobiDB-lite"/>
    </source>
</evidence>
<feature type="region of interest" description="Disordered" evidence="1">
    <location>
        <begin position="276"/>
        <end position="309"/>
    </location>
</feature>
<protein>
    <submittedName>
        <fullName evidence="3">Uncharacterized protein</fullName>
    </submittedName>
</protein>
<dbReference type="AlphaFoldDB" id="A0AAD9IAM7"/>
<sequence length="448" mass="46125">MTTAALPANHLWTPPADPADDAVALLETYSGIPRARVSAHVRALRDQALAVFPLPLHRPLPLPLPLPRPAAGPAARVPGAVDVVHASKLSPLFAWGDQVRLGCRLVHSFKPGLQDAMLLGQESGREAGDATGPSRDDVDDHERVKRFRVTPSCLAAQTTGHHRDNRFSFSKELKVRLYLRDHLGRLRNLNPRQQPHHGHLRPRPVSAVSPFAVDDSAAAPMPALGGDAVKPRARDDRPWIERVPEGWVVGGVVFLGITFVILVVLGATGNLNPHRGGGGDGAAPTGLSSSPSVISPSTGGASTPSPSALTTITTPISASSVPTGSVVPAQPHATVCPSATTFHSNITYLTITSPPPPASGPAWTTSYPAAADSAAACCAACFAQPGCDAWAFDAANAFTPCTTIALAVAAVAAAADPMCPGAYVQRVMGVGGGAAVAGLGPCVVGGWA</sequence>
<evidence type="ECO:0000256" key="2">
    <source>
        <dbReference type="SAM" id="Phobius"/>
    </source>
</evidence>
<accession>A0AAD9IAM7</accession>
<comment type="caution">
    <text evidence="3">The sequence shown here is derived from an EMBL/GenBank/DDBJ whole genome shotgun (WGS) entry which is preliminary data.</text>
</comment>
<evidence type="ECO:0000313" key="3">
    <source>
        <dbReference type="EMBL" id="KAK2073357.1"/>
    </source>
</evidence>
<feature type="compositionally biased region" description="Low complexity" evidence="1">
    <location>
        <begin position="288"/>
        <end position="308"/>
    </location>
</feature>
<keyword evidence="2" id="KW-0472">Membrane</keyword>
<evidence type="ECO:0000313" key="4">
    <source>
        <dbReference type="Proteomes" id="UP001217918"/>
    </source>
</evidence>
<gene>
    <name evidence="3" type="ORF">P8C59_007646</name>
</gene>